<protein>
    <submittedName>
        <fullName evidence="8">Entericidin AB lipoprotein</fullName>
    </submittedName>
</protein>
<dbReference type="Proteomes" id="UP000177515">
    <property type="component" value="Chromosome 2"/>
</dbReference>
<organism evidence="8 9">
    <name type="scientific">Cupriavidus malaysiensis</name>
    <dbReference type="NCBI Taxonomy" id="367825"/>
    <lineage>
        <taxon>Bacteria</taxon>
        <taxon>Pseudomonadati</taxon>
        <taxon>Pseudomonadota</taxon>
        <taxon>Betaproteobacteria</taxon>
        <taxon>Burkholderiales</taxon>
        <taxon>Burkholderiaceae</taxon>
        <taxon>Cupriavidus</taxon>
    </lineage>
</organism>
<proteinExistence type="inferred from homology"/>
<keyword evidence="4" id="KW-0472">Membrane</keyword>
<accession>A0ABM7D7S4</accession>
<sequence>MKKGWIGFVLLATLLAGCNTMAGLGQDIQKGGQKLESAADRSK</sequence>
<evidence type="ECO:0000256" key="5">
    <source>
        <dbReference type="ARBA" id="ARBA00023139"/>
    </source>
</evidence>
<evidence type="ECO:0000256" key="2">
    <source>
        <dbReference type="ARBA" id="ARBA00022475"/>
    </source>
</evidence>
<feature type="chain" id="PRO_5046614988" evidence="7">
    <location>
        <begin position="23"/>
        <end position="43"/>
    </location>
</feature>
<comment type="similarity">
    <text evidence="1">Belongs to the EcnA/EcnB lipoprotein family.</text>
</comment>
<dbReference type="Pfam" id="PF08085">
    <property type="entry name" value="Entericidin"/>
    <property type="match status" value="1"/>
</dbReference>
<dbReference type="RefSeq" id="WP_071020787.1">
    <property type="nucleotide sequence ID" value="NZ_CP017755.1"/>
</dbReference>
<keyword evidence="3 7" id="KW-0732">Signal</keyword>
<evidence type="ECO:0000256" key="3">
    <source>
        <dbReference type="ARBA" id="ARBA00022729"/>
    </source>
</evidence>
<gene>
    <name evidence="8" type="ORF">BKK80_25805</name>
</gene>
<reference evidence="8 9" key="1">
    <citation type="submission" date="2016-10" db="EMBL/GenBank/DDBJ databases">
        <title>Complete genome sequences of three Cupriavidus strains isolated from various Malaysian environments.</title>
        <authorList>
            <person name="Abdullah A.A.-A."/>
            <person name="Shafie N.A.H."/>
            <person name="Lau N.S."/>
        </authorList>
    </citation>
    <scope>NUCLEOTIDE SEQUENCE [LARGE SCALE GENOMIC DNA]</scope>
    <source>
        <strain evidence="8 9">USMAA1020</strain>
    </source>
</reference>
<name>A0ABM7D7S4_9BURK</name>
<feature type="signal peptide" evidence="7">
    <location>
        <begin position="1"/>
        <end position="22"/>
    </location>
</feature>
<dbReference type="InterPro" id="IPR012556">
    <property type="entry name" value="Entericidin"/>
</dbReference>
<evidence type="ECO:0000313" key="9">
    <source>
        <dbReference type="Proteomes" id="UP000177515"/>
    </source>
</evidence>
<evidence type="ECO:0000256" key="7">
    <source>
        <dbReference type="SAM" id="SignalP"/>
    </source>
</evidence>
<dbReference type="PROSITE" id="PS51257">
    <property type="entry name" value="PROKAR_LIPOPROTEIN"/>
    <property type="match status" value="1"/>
</dbReference>
<keyword evidence="5" id="KW-0564">Palmitate</keyword>
<evidence type="ECO:0000256" key="6">
    <source>
        <dbReference type="ARBA" id="ARBA00023288"/>
    </source>
</evidence>
<evidence type="ECO:0000256" key="4">
    <source>
        <dbReference type="ARBA" id="ARBA00023136"/>
    </source>
</evidence>
<keyword evidence="2" id="KW-1003">Cell membrane</keyword>
<evidence type="ECO:0000313" key="8">
    <source>
        <dbReference type="EMBL" id="AOZ09226.1"/>
    </source>
</evidence>
<keyword evidence="9" id="KW-1185">Reference proteome</keyword>
<evidence type="ECO:0000256" key="1">
    <source>
        <dbReference type="ARBA" id="ARBA00010296"/>
    </source>
</evidence>
<keyword evidence="6 8" id="KW-0449">Lipoprotein</keyword>
<dbReference type="EMBL" id="CP017755">
    <property type="protein sequence ID" value="AOZ09226.1"/>
    <property type="molecule type" value="Genomic_DNA"/>
</dbReference>